<keyword evidence="2" id="KW-0731">Sigma factor</keyword>
<evidence type="ECO:0000259" key="5">
    <source>
        <dbReference type="Pfam" id="PF08281"/>
    </source>
</evidence>
<dbReference type="Proteomes" id="UP001138661">
    <property type="component" value="Unassembled WGS sequence"/>
</dbReference>
<dbReference type="Pfam" id="PF08281">
    <property type="entry name" value="Sigma70_r4_2"/>
    <property type="match status" value="1"/>
</dbReference>
<accession>A0A9X1FTD3</accession>
<gene>
    <name evidence="6" type="ORF">KX928_06515</name>
</gene>
<evidence type="ECO:0000256" key="3">
    <source>
        <dbReference type="ARBA" id="ARBA00023163"/>
    </source>
</evidence>
<organism evidence="6 7">
    <name type="scientific">Roseobacter insulae</name>
    <dbReference type="NCBI Taxonomy" id="2859783"/>
    <lineage>
        <taxon>Bacteria</taxon>
        <taxon>Pseudomonadati</taxon>
        <taxon>Pseudomonadota</taxon>
        <taxon>Alphaproteobacteria</taxon>
        <taxon>Rhodobacterales</taxon>
        <taxon>Roseobacteraceae</taxon>
        <taxon>Roseobacter</taxon>
    </lineage>
</organism>
<dbReference type="EMBL" id="JAHXDN010000002">
    <property type="protein sequence ID" value="MBW4707435.1"/>
    <property type="molecule type" value="Genomic_DNA"/>
</dbReference>
<comment type="caution">
    <text evidence="6">The sequence shown here is derived from an EMBL/GenBank/DDBJ whole genome shotgun (WGS) entry which is preliminary data.</text>
</comment>
<dbReference type="GO" id="GO:0006352">
    <property type="term" value="P:DNA-templated transcription initiation"/>
    <property type="evidence" value="ECO:0007669"/>
    <property type="project" value="InterPro"/>
</dbReference>
<evidence type="ECO:0000313" key="7">
    <source>
        <dbReference type="Proteomes" id="UP001138661"/>
    </source>
</evidence>
<dbReference type="Pfam" id="PF04542">
    <property type="entry name" value="Sigma70_r2"/>
    <property type="match status" value="1"/>
</dbReference>
<dbReference type="InterPro" id="IPR014284">
    <property type="entry name" value="RNA_pol_sigma-70_dom"/>
</dbReference>
<evidence type="ECO:0000256" key="1">
    <source>
        <dbReference type="ARBA" id="ARBA00023015"/>
    </source>
</evidence>
<dbReference type="AlphaFoldDB" id="A0A9X1FTD3"/>
<proteinExistence type="predicted"/>
<feature type="domain" description="RNA polymerase sigma-70 region 2" evidence="4">
    <location>
        <begin position="37"/>
        <end position="104"/>
    </location>
</feature>
<evidence type="ECO:0000313" key="6">
    <source>
        <dbReference type="EMBL" id="MBW4707435.1"/>
    </source>
</evidence>
<dbReference type="InterPro" id="IPR007627">
    <property type="entry name" value="RNA_pol_sigma70_r2"/>
</dbReference>
<dbReference type="NCBIfam" id="TIGR02937">
    <property type="entry name" value="sigma70-ECF"/>
    <property type="match status" value="1"/>
</dbReference>
<dbReference type="GO" id="GO:0003677">
    <property type="term" value="F:DNA binding"/>
    <property type="evidence" value="ECO:0007669"/>
    <property type="project" value="InterPro"/>
</dbReference>
<name>A0A9X1FTD3_9RHOB</name>
<dbReference type="InterPro" id="IPR013249">
    <property type="entry name" value="RNA_pol_sigma70_r4_t2"/>
</dbReference>
<dbReference type="InterPro" id="IPR039425">
    <property type="entry name" value="RNA_pol_sigma-70-like"/>
</dbReference>
<dbReference type="PANTHER" id="PTHR43133">
    <property type="entry name" value="RNA POLYMERASE ECF-TYPE SIGMA FACTO"/>
    <property type="match status" value="1"/>
</dbReference>
<keyword evidence="1" id="KW-0805">Transcription regulation</keyword>
<dbReference type="CDD" id="cd06171">
    <property type="entry name" value="Sigma70_r4"/>
    <property type="match status" value="1"/>
</dbReference>
<reference evidence="6" key="1">
    <citation type="submission" date="2021-07" db="EMBL/GenBank/DDBJ databases">
        <title>Roseobacter insulae sp. nov., isolated from a tidal flat.</title>
        <authorList>
            <person name="Park S."/>
            <person name="Yoon J.-H."/>
        </authorList>
    </citation>
    <scope>NUCLEOTIDE SEQUENCE</scope>
    <source>
        <strain evidence="6">YSTF-M11</strain>
    </source>
</reference>
<sequence>MAADGRAAGYARGEIDDDLSNLISRVALRDRKAFDQLYKVTSRKLFGVALRMLKDPAEAEDAIQEVYVRIWQKADRFRPGQAQPMSWLIAIARNLSIDRLRRRKPPAVPITDASDVADSAPGPETMTAHSLERARLDHCLSQLNARRAEAVKSAYVEGYSYQELADRFQLPLNTMRTWLRRSLLSLRECLKENAL</sequence>
<keyword evidence="7" id="KW-1185">Reference proteome</keyword>
<dbReference type="GO" id="GO:0016987">
    <property type="term" value="F:sigma factor activity"/>
    <property type="evidence" value="ECO:0007669"/>
    <property type="project" value="UniProtKB-KW"/>
</dbReference>
<dbReference type="PANTHER" id="PTHR43133:SF62">
    <property type="entry name" value="RNA POLYMERASE SIGMA FACTOR SIGZ"/>
    <property type="match status" value="1"/>
</dbReference>
<feature type="domain" description="RNA polymerase sigma factor 70 region 4 type 2" evidence="5">
    <location>
        <begin position="134"/>
        <end position="184"/>
    </location>
</feature>
<evidence type="ECO:0000259" key="4">
    <source>
        <dbReference type="Pfam" id="PF04542"/>
    </source>
</evidence>
<evidence type="ECO:0000256" key="2">
    <source>
        <dbReference type="ARBA" id="ARBA00023082"/>
    </source>
</evidence>
<keyword evidence="3" id="KW-0804">Transcription</keyword>
<protein>
    <submittedName>
        <fullName evidence="6">Sigma-70 family RNA polymerase sigma factor</fullName>
    </submittedName>
</protein>